<dbReference type="Proteomes" id="UP001208689">
    <property type="component" value="Chromosome"/>
</dbReference>
<gene>
    <name evidence="1" type="ORF">NEF87_004390</name>
</gene>
<dbReference type="GO" id="GO:0008967">
    <property type="term" value="F:phosphoglycolate phosphatase activity"/>
    <property type="evidence" value="ECO:0007669"/>
    <property type="project" value="UniProtKB-EC"/>
</dbReference>
<keyword evidence="2" id="KW-1185">Reference proteome</keyword>
<dbReference type="SUPFAM" id="SSF56784">
    <property type="entry name" value="HAD-like"/>
    <property type="match status" value="1"/>
</dbReference>
<dbReference type="InterPro" id="IPR050155">
    <property type="entry name" value="HAD-like_hydrolase_sf"/>
</dbReference>
<evidence type="ECO:0000313" key="1">
    <source>
        <dbReference type="EMBL" id="UYP48105.1"/>
    </source>
</evidence>
<dbReference type="PANTHER" id="PTHR43434:SF1">
    <property type="entry name" value="PHOSPHOGLYCOLATE PHOSPHATASE"/>
    <property type="match status" value="1"/>
</dbReference>
<accession>A0ABY6HX67</accession>
<dbReference type="Gene3D" id="1.10.150.240">
    <property type="entry name" value="Putative phosphatase, domain 2"/>
    <property type="match status" value="1"/>
</dbReference>
<protein>
    <submittedName>
        <fullName evidence="1">Phosphoglycolate phosphatase</fullName>
        <ecNumber evidence="1">3.1.3.18</ecNumber>
    </submittedName>
</protein>
<dbReference type="InterPro" id="IPR041492">
    <property type="entry name" value="HAD_2"/>
</dbReference>
<sequence>MAKKHPPIIMFDLDGVLLNSRAHLLVAMQALTDSTNRWNHLVASTTTGLEVLRLVESGARARNYATIKAMMQNLVELIPSRISRILFLAKYNRTVNKIEWEYSHFFPGIGETLNKLAKKGIILGAATNSYGYRIKKWLELANLSHLIQFYTSRDDRKVLGSKPSPKPLFGLLVKMKRHYKWGRIDLNRVAFVGDNITDILAAKRARVKSIAVKSGHAYPEELSIMKPDFLLKDVNEIPSILNQLFPNMDD</sequence>
<proteinExistence type="predicted"/>
<dbReference type="SFLD" id="SFLDS00003">
    <property type="entry name" value="Haloacid_Dehalogenase"/>
    <property type="match status" value="1"/>
</dbReference>
<dbReference type="InterPro" id="IPR036412">
    <property type="entry name" value="HAD-like_sf"/>
</dbReference>
<dbReference type="InterPro" id="IPR023198">
    <property type="entry name" value="PGP-like_dom2"/>
</dbReference>
<reference evidence="1" key="1">
    <citation type="submission" date="2022-09" db="EMBL/GenBank/DDBJ databases">
        <title>Actin cytoskeleton and complex cell architecture in an #Asgard archaeon.</title>
        <authorList>
            <person name="Ponce Toledo R.I."/>
            <person name="Schleper C."/>
            <person name="Rodrigues Oliveira T."/>
            <person name="Wollweber F."/>
            <person name="Xu J."/>
            <person name="Rittmann S."/>
            <person name="Klingl A."/>
            <person name="Pilhofer M."/>
        </authorList>
    </citation>
    <scope>NUCLEOTIDE SEQUENCE</scope>
    <source>
        <strain evidence="1">B-35</strain>
    </source>
</reference>
<keyword evidence="1" id="KW-0378">Hydrolase</keyword>
<dbReference type="PANTHER" id="PTHR43434">
    <property type="entry name" value="PHOSPHOGLYCOLATE PHOSPHATASE"/>
    <property type="match status" value="1"/>
</dbReference>
<dbReference type="InterPro" id="IPR023214">
    <property type="entry name" value="HAD_sf"/>
</dbReference>
<dbReference type="EMBL" id="CP104013">
    <property type="protein sequence ID" value="UYP48105.1"/>
    <property type="molecule type" value="Genomic_DNA"/>
</dbReference>
<dbReference type="EC" id="3.1.3.18" evidence="1"/>
<name>A0ABY6HX67_9ARCH</name>
<evidence type="ECO:0000313" key="2">
    <source>
        <dbReference type="Proteomes" id="UP001208689"/>
    </source>
</evidence>
<dbReference type="Pfam" id="PF13419">
    <property type="entry name" value="HAD_2"/>
    <property type="match status" value="1"/>
</dbReference>
<dbReference type="Gene3D" id="3.40.50.1000">
    <property type="entry name" value="HAD superfamily/HAD-like"/>
    <property type="match status" value="1"/>
</dbReference>
<dbReference type="SFLD" id="SFLDG01129">
    <property type="entry name" value="C1.5:_HAD__Beta-PGM__Phosphata"/>
    <property type="match status" value="1"/>
</dbReference>
<organism evidence="1 2">
    <name type="scientific">Candidatus Lokiarchaeum ossiferum</name>
    <dbReference type="NCBI Taxonomy" id="2951803"/>
    <lineage>
        <taxon>Archaea</taxon>
        <taxon>Promethearchaeati</taxon>
        <taxon>Promethearchaeota</taxon>
        <taxon>Promethearchaeia</taxon>
        <taxon>Promethearchaeales</taxon>
        <taxon>Promethearchaeaceae</taxon>
        <taxon>Candidatus Lokiarchaeum</taxon>
    </lineage>
</organism>